<dbReference type="InterPro" id="IPR036397">
    <property type="entry name" value="RNaseH_sf"/>
</dbReference>
<proteinExistence type="predicted"/>
<gene>
    <name evidence="3" type="ORF">HNQ61_003569</name>
</gene>
<dbReference type="GO" id="GO:0003676">
    <property type="term" value="F:nucleic acid binding"/>
    <property type="evidence" value="ECO:0007669"/>
    <property type="project" value="InterPro"/>
</dbReference>
<dbReference type="PROSITE" id="PS50994">
    <property type="entry name" value="INTEGRASE"/>
    <property type="match status" value="1"/>
</dbReference>
<keyword evidence="4" id="KW-1185">Reference proteome</keyword>
<dbReference type="RefSeq" id="WP_170035356.1">
    <property type="nucleotide sequence ID" value="NZ_JABDTL010000001.1"/>
</dbReference>
<dbReference type="InterPro" id="IPR001584">
    <property type="entry name" value="Integrase_cat-core"/>
</dbReference>
<name>A0A841H204_9BACT</name>
<organism evidence="3 4">
    <name type="scientific">Longimicrobium terrae</name>
    <dbReference type="NCBI Taxonomy" id="1639882"/>
    <lineage>
        <taxon>Bacteria</taxon>
        <taxon>Pseudomonadati</taxon>
        <taxon>Gemmatimonadota</taxon>
        <taxon>Longimicrobiia</taxon>
        <taxon>Longimicrobiales</taxon>
        <taxon>Longimicrobiaceae</taxon>
        <taxon>Longimicrobium</taxon>
    </lineage>
</organism>
<evidence type="ECO:0000313" key="4">
    <source>
        <dbReference type="Proteomes" id="UP000582837"/>
    </source>
</evidence>
<evidence type="ECO:0000313" key="3">
    <source>
        <dbReference type="EMBL" id="MBB6071909.1"/>
    </source>
</evidence>
<dbReference type="InterPro" id="IPR012337">
    <property type="entry name" value="RNaseH-like_sf"/>
</dbReference>
<dbReference type="GO" id="GO:0015074">
    <property type="term" value="P:DNA integration"/>
    <property type="evidence" value="ECO:0007669"/>
    <property type="project" value="InterPro"/>
</dbReference>
<dbReference type="Proteomes" id="UP000582837">
    <property type="component" value="Unassembled WGS sequence"/>
</dbReference>
<evidence type="ECO:0000259" key="2">
    <source>
        <dbReference type="PROSITE" id="PS50994"/>
    </source>
</evidence>
<feature type="domain" description="Integrase catalytic" evidence="2">
    <location>
        <begin position="412"/>
        <end position="624"/>
    </location>
</feature>
<feature type="compositionally biased region" description="Basic residues" evidence="1">
    <location>
        <begin position="1"/>
        <end position="12"/>
    </location>
</feature>
<accession>A0A841H204</accession>
<dbReference type="SUPFAM" id="SSF53098">
    <property type="entry name" value="Ribonuclease H-like"/>
    <property type="match status" value="1"/>
</dbReference>
<dbReference type="Gene3D" id="3.30.420.10">
    <property type="entry name" value="Ribonuclease H-like superfamily/Ribonuclease H"/>
    <property type="match status" value="1"/>
</dbReference>
<dbReference type="EMBL" id="JACHIA010000011">
    <property type="protein sequence ID" value="MBB6071909.1"/>
    <property type="molecule type" value="Genomic_DNA"/>
</dbReference>
<dbReference type="AlphaFoldDB" id="A0A841H204"/>
<comment type="caution">
    <text evidence="3">The sequence shown here is derived from an EMBL/GenBank/DDBJ whole genome shotgun (WGS) entry which is preliminary data.</text>
</comment>
<reference evidence="3 4" key="1">
    <citation type="submission" date="2020-08" db="EMBL/GenBank/DDBJ databases">
        <title>Genomic Encyclopedia of Type Strains, Phase IV (KMG-IV): sequencing the most valuable type-strain genomes for metagenomic binning, comparative biology and taxonomic classification.</title>
        <authorList>
            <person name="Goeker M."/>
        </authorList>
    </citation>
    <scope>NUCLEOTIDE SEQUENCE [LARGE SCALE GENOMIC DNA]</scope>
    <source>
        <strain evidence="3 4">DSM 29007</strain>
    </source>
</reference>
<sequence>MTMVRRSRKRRNPPTAGQPIDWPAIAAYLDGRDGKLLPLYRDLTAAYARGELPGRCPDQATFYRGFPRARDAQPRPPAVAGGVPVPRRRLKTAGSPRLRAAVARLETARVEHEAAARTLVEAGRFGREDQQRYKDRIMRSDGRFLTAAAAKGAAAVEGMATELEHVTATYRERAAENNVALTIPTLPGRPAEVTLVNGIDPDDPVFGTGERSPAGGPRHVAPQPQYGKVIGHVRERHDTECAAARATIIAPVLNGAMGVGEAARFWRAEFARVASTAGHPGLDSIPATLCRKYRNVSERQIFRWAALIRVERERTARLGLPEVSITAALLHRYPEERCISKSSKLKTRAQQVFLDNPGWTPTNVVDHLRESGAQASSRTILRYIAEIPDRERALKRGGPAGPEILRTRLIRQAPYPNRVWHMDHSWITQELVMPGYKGPFEDDVTRAYARMRFALEDRNTAGWVERTAVQGIWMTKIIDLCTRKVLAIRLWPHAPNTRTTLLALRDAIEMYGLPDVLYTDNGSDLKNHTVRAALKAAEIIEVHSRPWTPQGGGADERGHLTIKSKILPHLPGWCGGKQKDWHVDDLLTLPELEKAIWDKVDGWMNGREHSTTRRIPNKHYEEEIGARPLGGTGRREVSPETWLPLLLVTDNAVLHGYGIEFGGHRYHHESFSSLMNGRTVRIYRDPYRPRFVDVALPGPDGTLRYLGRAERYTHPESPPPPAWVQAQEEARWREKQDQLGRERDQVRMAEQRVEKAALIGEAEGSALAAAVLRPSLARAAKSLLAPPPAPVDDTAVRALPAGGDADPSLDTDAAPMAGLVPVRAHRPRRARSGQNVPETESVDAHPHSRGGKTPLLANPFED</sequence>
<evidence type="ECO:0000256" key="1">
    <source>
        <dbReference type="SAM" id="MobiDB-lite"/>
    </source>
</evidence>
<dbReference type="Pfam" id="PF00665">
    <property type="entry name" value="rve"/>
    <property type="match status" value="1"/>
</dbReference>
<feature type="region of interest" description="Disordered" evidence="1">
    <location>
        <begin position="1"/>
        <end position="20"/>
    </location>
</feature>
<protein>
    <recommendedName>
        <fullName evidence="2">Integrase catalytic domain-containing protein</fullName>
    </recommendedName>
</protein>
<feature type="region of interest" description="Disordered" evidence="1">
    <location>
        <begin position="795"/>
        <end position="862"/>
    </location>
</feature>